<dbReference type="NCBIfam" id="TIGR03620">
    <property type="entry name" value="F420_MSMEG_4141"/>
    <property type="match status" value="1"/>
</dbReference>
<organism evidence="3 4">
    <name type="scientific">Phytoactinopolyspora halophila</name>
    <dbReference type="NCBI Taxonomy" id="1981511"/>
    <lineage>
        <taxon>Bacteria</taxon>
        <taxon>Bacillati</taxon>
        <taxon>Actinomycetota</taxon>
        <taxon>Actinomycetes</taxon>
        <taxon>Jiangellales</taxon>
        <taxon>Jiangellaceae</taxon>
        <taxon>Phytoactinopolyspora</taxon>
    </lineage>
</organism>
<dbReference type="InterPro" id="IPR050564">
    <property type="entry name" value="F420-G6PD/mer"/>
</dbReference>
<keyword evidence="1" id="KW-0560">Oxidoreductase</keyword>
<dbReference type="Proteomes" id="UP000250462">
    <property type="component" value="Unassembled WGS sequence"/>
</dbReference>
<dbReference type="OrthoDB" id="4760590at2"/>
<evidence type="ECO:0000256" key="1">
    <source>
        <dbReference type="ARBA" id="ARBA00023002"/>
    </source>
</evidence>
<proteinExistence type="predicted"/>
<comment type="caution">
    <text evidence="3">The sequence shown here is derived from an EMBL/GenBank/DDBJ whole genome shotgun (WGS) entry which is preliminary data.</text>
</comment>
<accession>A0A329QFG8</accession>
<evidence type="ECO:0000259" key="2">
    <source>
        <dbReference type="Pfam" id="PF00296"/>
    </source>
</evidence>
<dbReference type="RefSeq" id="WP_112259686.1">
    <property type="nucleotide sequence ID" value="NZ_QMIG01000022.1"/>
</dbReference>
<dbReference type="PANTHER" id="PTHR43244:SF1">
    <property type="entry name" value="5,10-METHYLENETETRAHYDROMETHANOPTERIN REDUCTASE"/>
    <property type="match status" value="1"/>
</dbReference>
<protein>
    <submittedName>
        <fullName evidence="3">LLM class F420-dependent oxidoreductase</fullName>
    </submittedName>
</protein>
<dbReference type="Pfam" id="PF00296">
    <property type="entry name" value="Bac_luciferase"/>
    <property type="match status" value="1"/>
</dbReference>
<dbReference type="InterPro" id="IPR011251">
    <property type="entry name" value="Luciferase-like_dom"/>
</dbReference>
<dbReference type="SUPFAM" id="SSF51679">
    <property type="entry name" value="Bacterial luciferase-like"/>
    <property type="match status" value="1"/>
</dbReference>
<dbReference type="AlphaFoldDB" id="A0A329QFG8"/>
<dbReference type="InterPro" id="IPR019922">
    <property type="entry name" value="Lucif-like_OxRdatse_MSMEG_4141"/>
</dbReference>
<dbReference type="PANTHER" id="PTHR43244">
    <property type="match status" value="1"/>
</dbReference>
<gene>
    <name evidence="3" type="ORF">DPM12_17335</name>
</gene>
<sequence length="277" mass="29635">MTRIELGQIGVSLNVSADDTYLHDAAELEKLGYSTIWVPGGQLTTLTPLADILDATSTISVAPAIIPLDLYGPDTVLATYADLETRHPGRFIVGLGGPQRAAKPLAALSQFLDQLDAAERPVPVDRRIVAAIGPRKLALAREQSAGTIPLLVTPEYTADARRILGPDSTLIVDELVVLESDSSRARDIARQPLSFLASVSGYAANFRRMGFNDTDVSDLSDRLVDAVTAWGDADAIAARVQAHLDAGADHVVLSVLNDHDGPDRLAVERELAHKLIH</sequence>
<feature type="domain" description="Luciferase-like" evidence="2">
    <location>
        <begin position="25"/>
        <end position="96"/>
    </location>
</feature>
<reference evidence="3 4" key="1">
    <citation type="submission" date="2018-06" db="EMBL/GenBank/DDBJ databases">
        <title>Phytoactinopolyspora halophila sp. nov., a novel halophilic actinomycete isolated from a saline soil in China.</title>
        <authorList>
            <person name="Tang S.-K."/>
        </authorList>
    </citation>
    <scope>NUCLEOTIDE SEQUENCE [LARGE SCALE GENOMIC DNA]</scope>
    <source>
        <strain evidence="3 4">YIM 96934</strain>
    </source>
</reference>
<keyword evidence="4" id="KW-1185">Reference proteome</keyword>
<dbReference type="EMBL" id="QMIG01000022">
    <property type="protein sequence ID" value="RAW11107.1"/>
    <property type="molecule type" value="Genomic_DNA"/>
</dbReference>
<evidence type="ECO:0000313" key="3">
    <source>
        <dbReference type="EMBL" id="RAW11107.1"/>
    </source>
</evidence>
<evidence type="ECO:0000313" key="4">
    <source>
        <dbReference type="Proteomes" id="UP000250462"/>
    </source>
</evidence>
<dbReference type="Gene3D" id="3.20.20.30">
    <property type="entry name" value="Luciferase-like domain"/>
    <property type="match status" value="2"/>
</dbReference>
<name>A0A329QFG8_9ACTN</name>
<dbReference type="InterPro" id="IPR036661">
    <property type="entry name" value="Luciferase-like_sf"/>
</dbReference>
<dbReference type="GO" id="GO:0016705">
    <property type="term" value="F:oxidoreductase activity, acting on paired donors, with incorporation or reduction of molecular oxygen"/>
    <property type="evidence" value="ECO:0007669"/>
    <property type="project" value="InterPro"/>
</dbReference>